<dbReference type="Proteomes" id="UP000324629">
    <property type="component" value="Unassembled WGS sequence"/>
</dbReference>
<keyword evidence="1" id="KW-0812">Transmembrane</keyword>
<protein>
    <submittedName>
        <fullName evidence="2">Uncharacterized protein</fullName>
    </submittedName>
</protein>
<name>A0A5J4N5H9_9TREM</name>
<keyword evidence="1" id="KW-0472">Membrane</keyword>
<sequence length="69" mass="8134">SNLLLTFLFQAFRLSELEETGWSSNWYVPTSVFICAGAFIFFVMEFALRSMRLFLEVTNYLPFVLYCEL</sequence>
<evidence type="ECO:0000256" key="1">
    <source>
        <dbReference type="SAM" id="Phobius"/>
    </source>
</evidence>
<reference evidence="2 3" key="1">
    <citation type="journal article" date="2019" name="Gigascience">
        <title>Whole-genome sequence of the oriental lung fluke Paragonimus westermani.</title>
        <authorList>
            <person name="Oey H."/>
            <person name="Zakrzewski M."/>
            <person name="Narain K."/>
            <person name="Devi K.R."/>
            <person name="Agatsuma T."/>
            <person name="Nawaratna S."/>
            <person name="Gobert G.N."/>
            <person name="Jones M.K."/>
            <person name="Ragan M.A."/>
            <person name="McManus D.P."/>
            <person name="Krause L."/>
        </authorList>
    </citation>
    <scope>NUCLEOTIDE SEQUENCE [LARGE SCALE GENOMIC DNA]</scope>
    <source>
        <strain evidence="2 3">IND2009</strain>
    </source>
</reference>
<keyword evidence="1" id="KW-1133">Transmembrane helix</keyword>
<evidence type="ECO:0000313" key="2">
    <source>
        <dbReference type="EMBL" id="KAA3670579.1"/>
    </source>
</evidence>
<gene>
    <name evidence="2" type="ORF">DEA37_0013867</name>
</gene>
<proteinExistence type="predicted"/>
<dbReference type="EMBL" id="QNGE01009400">
    <property type="protein sequence ID" value="KAA3670579.1"/>
    <property type="molecule type" value="Genomic_DNA"/>
</dbReference>
<keyword evidence="3" id="KW-1185">Reference proteome</keyword>
<comment type="caution">
    <text evidence="2">The sequence shown here is derived from an EMBL/GenBank/DDBJ whole genome shotgun (WGS) entry which is preliminary data.</text>
</comment>
<dbReference type="AlphaFoldDB" id="A0A5J4N5H9"/>
<evidence type="ECO:0000313" key="3">
    <source>
        <dbReference type="Proteomes" id="UP000324629"/>
    </source>
</evidence>
<accession>A0A5J4N5H9</accession>
<feature type="transmembrane region" description="Helical" evidence="1">
    <location>
        <begin position="27"/>
        <end position="48"/>
    </location>
</feature>
<feature type="non-terminal residue" evidence="2">
    <location>
        <position position="1"/>
    </location>
</feature>
<organism evidence="2 3">
    <name type="scientific">Paragonimus westermani</name>
    <dbReference type="NCBI Taxonomy" id="34504"/>
    <lineage>
        <taxon>Eukaryota</taxon>
        <taxon>Metazoa</taxon>
        <taxon>Spiralia</taxon>
        <taxon>Lophotrochozoa</taxon>
        <taxon>Platyhelminthes</taxon>
        <taxon>Trematoda</taxon>
        <taxon>Digenea</taxon>
        <taxon>Plagiorchiida</taxon>
        <taxon>Troglotremata</taxon>
        <taxon>Troglotrematidae</taxon>
        <taxon>Paragonimus</taxon>
    </lineage>
</organism>